<evidence type="ECO:0000313" key="1">
    <source>
        <dbReference type="EMBL" id="MCV6991131.1"/>
    </source>
</evidence>
<reference evidence="1" key="2">
    <citation type="journal article" date="2022" name="BMC Genomics">
        <title>Comparative genome analysis of mycobacteria focusing on tRNA and non-coding RNA.</title>
        <authorList>
            <person name="Behra P.R.K."/>
            <person name="Pettersson B.M.F."/>
            <person name="Ramesh M."/>
            <person name="Das S."/>
            <person name="Dasgupta S."/>
            <person name="Kirsebom L.A."/>
        </authorList>
    </citation>
    <scope>NUCLEOTIDE SEQUENCE</scope>
    <source>
        <strain evidence="1">DSM 45439</strain>
    </source>
</reference>
<organism evidence="1 2">
    <name type="scientific">Mycobacterium bouchedurhonense</name>
    <dbReference type="NCBI Taxonomy" id="701041"/>
    <lineage>
        <taxon>Bacteria</taxon>
        <taxon>Bacillati</taxon>
        <taxon>Actinomycetota</taxon>
        <taxon>Actinomycetes</taxon>
        <taxon>Mycobacteriales</taxon>
        <taxon>Mycobacteriaceae</taxon>
        <taxon>Mycobacterium</taxon>
        <taxon>Mycobacterium avium complex (MAC)</taxon>
    </lineage>
</organism>
<dbReference type="AlphaFoldDB" id="A0AAW5S8N6"/>
<dbReference type="RefSeq" id="WP_134796621.1">
    <property type="nucleotide sequence ID" value="NZ_JACKTG010000053.1"/>
</dbReference>
<comment type="caution">
    <text evidence="1">The sequence shown here is derived from an EMBL/GenBank/DDBJ whole genome shotgun (WGS) entry which is preliminary data.</text>
</comment>
<protein>
    <submittedName>
        <fullName evidence="1">Uncharacterized protein</fullName>
    </submittedName>
</protein>
<accession>A0AAW5S8N6</accession>
<gene>
    <name evidence="1" type="ORF">H7I91_17915</name>
</gene>
<evidence type="ECO:0000313" key="2">
    <source>
        <dbReference type="Proteomes" id="UP001207588"/>
    </source>
</evidence>
<dbReference type="EMBL" id="JACKTG010000053">
    <property type="protein sequence ID" value="MCV6991131.1"/>
    <property type="molecule type" value="Genomic_DNA"/>
</dbReference>
<dbReference type="Proteomes" id="UP001207588">
    <property type="component" value="Unassembled WGS sequence"/>
</dbReference>
<proteinExistence type="predicted"/>
<name>A0AAW5S8N6_MYCBC</name>
<reference evidence="1" key="1">
    <citation type="submission" date="2020-07" db="EMBL/GenBank/DDBJ databases">
        <authorList>
            <person name="Pettersson B.M.F."/>
            <person name="Behra P.R.K."/>
            <person name="Ramesh M."/>
            <person name="Das S."/>
            <person name="Dasgupta S."/>
            <person name="Kirsebom L.A."/>
        </authorList>
    </citation>
    <scope>NUCLEOTIDE SEQUENCE</scope>
    <source>
        <strain evidence="1">DSM 45439</strain>
    </source>
</reference>
<sequence length="115" mass="11809">MSTAHANATTAPPDDPGRAFCGVAAPPDATEVHDWSRLGGGLSTRVFAGNTREAAGFTLRVGGLQRSNRICRRWVTVETVSSIGAPLEPEAVRQLAAALVAAANEVEALSAGGAR</sequence>